<protein>
    <submittedName>
        <fullName evidence="1">Uncharacterized protein</fullName>
    </submittedName>
</protein>
<evidence type="ECO:0000313" key="1">
    <source>
        <dbReference type="EMBL" id="DAD69004.1"/>
    </source>
</evidence>
<organism evidence="1">
    <name type="scientific">Siphoviridae sp. ctDo63</name>
    <dbReference type="NCBI Taxonomy" id="2823571"/>
    <lineage>
        <taxon>Viruses</taxon>
        <taxon>Duplodnaviria</taxon>
        <taxon>Heunggongvirae</taxon>
        <taxon>Uroviricota</taxon>
        <taxon>Caudoviricetes</taxon>
    </lineage>
</organism>
<reference evidence="1" key="1">
    <citation type="journal article" date="2021" name="Proc. Natl. Acad. Sci. U.S.A.">
        <title>A Catalog of Tens of Thousands of Viruses from Human Metagenomes Reveals Hidden Associations with Chronic Diseases.</title>
        <authorList>
            <person name="Tisza M.J."/>
            <person name="Buck C.B."/>
        </authorList>
    </citation>
    <scope>NUCLEOTIDE SEQUENCE</scope>
    <source>
        <strain evidence="1">CtDo63</strain>
    </source>
</reference>
<accession>A0A8S5LG49</accession>
<dbReference type="EMBL" id="BK014713">
    <property type="protein sequence ID" value="DAD69004.1"/>
    <property type="molecule type" value="Genomic_DNA"/>
</dbReference>
<proteinExistence type="predicted"/>
<name>A0A8S5LG49_9CAUD</name>
<sequence length="60" mass="6703">MRLPASAALRLRLAGRCPNNSSLLPPLAAVVVVAPNRGAGCRRQTERFTRYYKGEYLWLT</sequence>